<evidence type="ECO:0000313" key="4">
    <source>
        <dbReference type="EMBL" id="EEN53823.1"/>
    </source>
</evidence>
<sequence>MANFMNPLFDKVSLLKKEADDPESASCLPCTDGSDQEEEEEEEEEEVEKDPLGHMVSAHTIADIIMDKNTEMPLTVGVFGGFGSGKSSFHAAVKKEVLKRTSLVQHYKKKIDEQGVSKKKKKEKPRNLLERLDFYIIMIVYLSLVCLLVCLFISLVTGTIVSGLMYPAAFYYLLAGTVSAVLPIGVYFRDYLGQAARLVAAKLPGLFAKSSPMYHILRTYLDVPVKPLDQELVREQPERRTDVIWVDFNAWVFSGCNVLWAGIVTRLCDEVEAHVGARNVRLFRSIQAKAEAAAAQPTQRILLPKWFRLLATLVIGVGLVVLAALGIDTDALANGEFPAGVVPLVPLLMGALAKGKSAVTFGRSMVKSQSDNITSLMARPGFAEQLGFMSEVKKEVQTVKSLLAYLERTTNIRYRIVVVVDDLSDCQEDRVVGVLQALKVLLSDEDANIISILCVNPKQVVKCLEASLKQLEDFDTSGYKYLNEIVNFAVCLPEPGVRAMKEVLVKATPQDVWRELEAKMAAKKPAAEPAEDAAGPDEPPAAGGAEVNVLPLLLEALENGDVMPYVKGNPRYIRDLYFVLRMTAGVVEYRMKLHKFDIKDWDKLVAWVVLVQQWPYRVSWIVLHAEDLELKAAVKKREKLSSCVEQAPDDYMDKKLHAIFKSAQEKQTELEKKGEETWKRLNSLDGDTELLELFLQEFDFTVQDMFDLLPVTTNMDTSIKRAINSALSQQA</sequence>
<accession>C3Z0R9</accession>
<dbReference type="STRING" id="7739.C3Z0R9"/>
<protein>
    <recommendedName>
        <fullName evidence="3">KAP NTPase domain-containing protein</fullName>
    </recommendedName>
</protein>
<feature type="transmembrane region" description="Helical" evidence="2">
    <location>
        <begin position="134"/>
        <end position="157"/>
    </location>
</feature>
<evidence type="ECO:0000256" key="2">
    <source>
        <dbReference type="SAM" id="Phobius"/>
    </source>
</evidence>
<feature type="compositionally biased region" description="Acidic residues" evidence="1">
    <location>
        <begin position="34"/>
        <end position="48"/>
    </location>
</feature>
<keyword evidence="2" id="KW-0472">Membrane</keyword>
<evidence type="ECO:0000256" key="1">
    <source>
        <dbReference type="SAM" id="MobiDB-lite"/>
    </source>
</evidence>
<organism>
    <name type="scientific">Branchiostoma floridae</name>
    <name type="common">Florida lancelet</name>
    <name type="synonym">Amphioxus</name>
    <dbReference type="NCBI Taxonomy" id="7739"/>
    <lineage>
        <taxon>Eukaryota</taxon>
        <taxon>Metazoa</taxon>
        <taxon>Chordata</taxon>
        <taxon>Cephalochordata</taxon>
        <taxon>Leptocardii</taxon>
        <taxon>Amphioxiformes</taxon>
        <taxon>Branchiostomatidae</taxon>
        <taxon>Branchiostoma</taxon>
    </lineage>
</organism>
<dbReference type="InterPro" id="IPR052754">
    <property type="entry name" value="NTPase_KAP_P-loop"/>
</dbReference>
<keyword evidence="2" id="KW-0812">Transmembrane</keyword>
<feature type="transmembrane region" description="Helical" evidence="2">
    <location>
        <begin position="306"/>
        <end position="325"/>
    </location>
</feature>
<reference evidence="4" key="1">
    <citation type="journal article" date="2008" name="Nature">
        <title>The amphioxus genome and the evolution of the chordate karyotype.</title>
        <authorList>
            <consortium name="US DOE Joint Genome Institute (JGI-PGF)"/>
            <person name="Putnam N.H."/>
            <person name="Butts T."/>
            <person name="Ferrier D.E.K."/>
            <person name="Furlong R.F."/>
            <person name="Hellsten U."/>
            <person name="Kawashima T."/>
            <person name="Robinson-Rechavi M."/>
            <person name="Shoguchi E."/>
            <person name="Terry A."/>
            <person name="Yu J.-K."/>
            <person name="Benito-Gutierrez E.L."/>
            <person name="Dubchak I."/>
            <person name="Garcia-Fernandez J."/>
            <person name="Gibson-Brown J.J."/>
            <person name="Grigoriev I.V."/>
            <person name="Horton A.C."/>
            <person name="de Jong P.J."/>
            <person name="Jurka J."/>
            <person name="Kapitonov V.V."/>
            <person name="Kohara Y."/>
            <person name="Kuroki Y."/>
            <person name="Lindquist E."/>
            <person name="Lucas S."/>
            <person name="Osoegawa K."/>
            <person name="Pennacchio L.A."/>
            <person name="Salamov A.A."/>
            <person name="Satou Y."/>
            <person name="Sauka-Spengler T."/>
            <person name="Schmutz J."/>
            <person name="Shin-I T."/>
            <person name="Toyoda A."/>
            <person name="Bronner-Fraser M."/>
            <person name="Fujiyama A."/>
            <person name="Holland L.Z."/>
            <person name="Holland P.W.H."/>
            <person name="Satoh N."/>
            <person name="Rokhsar D.S."/>
        </authorList>
    </citation>
    <scope>NUCLEOTIDE SEQUENCE [LARGE SCALE GENOMIC DNA]</scope>
    <source>
        <strain evidence="4">S238N-H82</strain>
        <tissue evidence="4">Testes</tissue>
    </source>
</reference>
<dbReference type="PANTHER" id="PTHR22674">
    <property type="entry name" value="NTPASE, KAP FAMILY P-LOOP DOMAIN-CONTAINING 1"/>
    <property type="match status" value="1"/>
</dbReference>
<proteinExistence type="predicted"/>
<dbReference type="Pfam" id="PF07693">
    <property type="entry name" value="KAP_NTPase"/>
    <property type="match status" value="1"/>
</dbReference>
<name>C3Z0R9_BRAFL</name>
<evidence type="ECO:0000259" key="3">
    <source>
        <dbReference type="Pfam" id="PF07693"/>
    </source>
</evidence>
<feature type="region of interest" description="Disordered" evidence="1">
    <location>
        <begin position="17"/>
        <end position="52"/>
    </location>
</feature>
<dbReference type="PANTHER" id="PTHR22674:SF6">
    <property type="entry name" value="NTPASE KAP FAMILY P-LOOP DOMAIN-CONTAINING PROTEIN 1"/>
    <property type="match status" value="1"/>
</dbReference>
<feature type="transmembrane region" description="Helical" evidence="2">
    <location>
        <begin position="169"/>
        <end position="188"/>
    </location>
</feature>
<dbReference type="eggNOG" id="KOG0502">
    <property type="taxonomic scope" value="Eukaryota"/>
</dbReference>
<keyword evidence="2" id="KW-1133">Transmembrane helix</keyword>
<gene>
    <name evidence="4" type="ORF">BRAFLDRAFT_130182</name>
</gene>
<dbReference type="EMBL" id="GG666570">
    <property type="protein sequence ID" value="EEN53823.1"/>
    <property type="molecule type" value="Genomic_DNA"/>
</dbReference>
<dbReference type="AlphaFoldDB" id="C3Z0R9"/>
<dbReference type="InParanoid" id="C3Z0R9"/>
<dbReference type="InterPro" id="IPR011646">
    <property type="entry name" value="KAP_P-loop"/>
</dbReference>
<feature type="domain" description="KAP NTPase" evidence="3">
    <location>
        <begin position="58"/>
        <end position="523"/>
    </location>
</feature>